<gene>
    <name evidence="3" type="ORF">FIV46_12240</name>
</gene>
<dbReference type="SUPFAM" id="SSF160991">
    <property type="entry name" value="CV3147-like"/>
    <property type="match status" value="1"/>
</dbReference>
<dbReference type="Proteomes" id="UP000319148">
    <property type="component" value="Unassembled WGS sequence"/>
</dbReference>
<dbReference type="InterPro" id="IPR027479">
    <property type="entry name" value="S-Me-THD_N_sf"/>
</dbReference>
<protein>
    <submittedName>
        <fullName evidence="3">DUF917 domain-containing protein</fullName>
    </submittedName>
</protein>
<dbReference type="OrthoDB" id="7441206at2"/>
<dbReference type="Pfam" id="PF06032">
    <property type="entry name" value="S-Me-THD_N"/>
    <property type="match status" value="1"/>
</dbReference>
<name>A0A501PEX6_9PROT</name>
<dbReference type="RefSeq" id="WP_139941218.1">
    <property type="nucleotide sequence ID" value="NZ_JBHSYP010000002.1"/>
</dbReference>
<sequence length="382" mass="40595">MMNSVDQVNAGVNNSTSRTVETGKIRLEDLKDIARGAGFLGCGGGGDPYIGYLIAKAAIEECGEPELISPDDFDDDGVVVGSAFIGAPSVMQEKCISGEDAVRTIRRIEEKLGRKVTALISGEIGGLNGMLPIGAAARMGLPVVDADGCGRAVPAIDMTAWNAAGLKPGPVVLVNEHLDTVLIESDDPHRAEDIARSAVAAMGMSVMSALYAMSGSDMKQASIPYTISIARGIGRAIRAHSKSPVENLLDYLRTTTHFNQCGVLASGKITYVHREIKHAWVVGEVKIQPDNGDAAEINFQNEYLQLKKADRLLATVPDLISVVDSETGEPIAAEALRFGQRVTVIGASSAKQLRTPQAISNCGPKRFGIGEHYEPIESINNW</sequence>
<evidence type="ECO:0000259" key="1">
    <source>
        <dbReference type="Pfam" id="PF06032"/>
    </source>
</evidence>
<dbReference type="Pfam" id="PF20906">
    <property type="entry name" value="S-Me-THD_C"/>
    <property type="match status" value="1"/>
</dbReference>
<dbReference type="InterPro" id="IPR048350">
    <property type="entry name" value="S-Me-THD-like_C"/>
</dbReference>
<feature type="domain" description="S-Me-THD N-terminal" evidence="1">
    <location>
        <begin position="28"/>
        <end position="184"/>
    </location>
</feature>
<dbReference type="Gene3D" id="3.40.1610.10">
    <property type="entry name" value="CV3147-like domain"/>
    <property type="match status" value="1"/>
</dbReference>
<dbReference type="AlphaFoldDB" id="A0A501PEX6"/>
<dbReference type="InterPro" id="IPR010318">
    <property type="entry name" value="S-Me-THD_N"/>
</dbReference>
<evidence type="ECO:0000313" key="3">
    <source>
        <dbReference type="EMBL" id="TPD58999.1"/>
    </source>
</evidence>
<feature type="domain" description="S-Me-THD-like C-terminal" evidence="2">
    <location>
        <begin position="187"/>
        <end position="376"/>
    </location>
</feature>
<organism evidence="3 4">
    <name type="scientific">Emcibacter nanhaiensis</name>
    <dbReference type="NCBI Taxonomy" id="1505037"/>
    <lineage>
        <taxon>Bacteria</taxon>
        <taxon>Pseudomonadati</taxon>
        <taxon>Pseudomonadota</taxon>
        <taxon>Alphaproteobacteria</taxon>
        <taxon>Emcibacterales</taxon>
        <taxon>Emcibacteraceae</taxon>
        <taxon>Emcibacter</taxon>
    </lineage>
</organism>
<evidence type="ECO:0000313" key="4">
    <source>
        <dbReference type="Proteomes" id="UP000319148"/>
    </source>
</evidence>
<dbReference type="EMBL" id="VFIY01000015">
    <property type="protein sequence ID" value="TPD58999.1"/>
    <property type="molecule type" value="Genomic_DNA"/>
</dbReference>
<keyword evidence="4" id="KW-1185">Reference proteome</keyword>
<proteinExistence type="predicted"/>
<accession>A0A501PEX6</accession>
<dbReference type="InterPro" id="IPR024071">
    <property type="entry name" value="S-Me-THD_C_sf"/>
</dbReference>
<reference evidence="4" key="1">
    <citation type="submission" date="2019-06" db="EMBL/GenBank/DDBJ databases">
        <title>The complete genome of Emcibacter congregatus ZYLT.</title>
        <authorList>
            <person name="Zhao Z."/>
        </authorList>
    </citation>
    <scope>NUCLEOTIDE SEQUENCE [LARGE SCALE GENOMIC DNA]</scope>
    <source>
        <strain evidence="4">MCCC 1A06723</strain>
    </source>
</reference>
<evidence type="ECO:0000259" key="2">
    <source>
        <dbReference type="Pfam" id="PF20906"/>
    </source>
</evidence>
<comment type="caution">
    <text evidence="3">The sequence shown here is derived from an EMBL/GenBank/DDBJ whole genome shotgun (WGS) entry which is preliminary data.</text>
</comment>
<dbReference type="Gene3D" id="2.40.390.10">
    <property type="entry name" value="CV3147-like"/>
    <property type="match status" value="1"/>
</dbReference>